<dbReference type="EMBL" id="MK500391">
    <property type="protein sequence ID" value="QBK88542.1"/>
    <property type="molecule type" value="Genomic_DNA"/>
</dbReference>
<name>A0A481YZ63_9VIRU</name>
<feature type="transmembrane region" description="Helical" evidence="1">
    <location>
        <begin position="78"/>
        <end position="99"/>
    </location>
</feature>
<protein>
    <submittedName>
        <fullName evidence="2">Uncharacterized protein</fullName>
    </submittedName>
</protein>
<evidence type="ECO:0000313" key="2">
    <source>
        <dbReference type="EMBL" id="QBK88542.1"/>
    </source>
</evidence>
<keyword evidence="1" id="KW-0472">Membrane</keyword>
<gene>
    <name evidence="2" type="ORF">LCMiAC01_02190</name>
</gene>
<organism evidence="2">
    <name type="scientific">Mimivirus LCMiAC01</name>
    <dbReference type="NCBI Taxonomy" id="2506608"/>
    <lineage>
        <taxon>Viruses</taxon>
        <taxon>Varidnaviria</taxon>
        <taxon>Bamfordvirae</taxon>
        <taxon>Nucleocytoviricota</taxon>
        <taxon>Megaviricetes</taxon>
        <taxon>Imitervirales</taxon>
        <taxon>Mimiviridae</taxon>
        <taxon>Klosneuvirinae</taxon>
    </lineage>
</organism>
<reference evidence="2" key="1">
    <citation type="journal article" date="2019" name="MBio">
        <title>Virus Genomes from Deep Sea Sediments Expand the Ocean Megavirome and Support Independent Origins of Viral Gigantism.</title>
        <authorList>
            <person name="Backstrom D."/>
            <person name="Yutin N."/>
            <person name="Jorgensen S.L."/>
            <person name="Dharamshi J."/>
            <person name="Homa F."/>
            <person name="Zaremba-Niedwiedzka K."/>
            <person name="Spang A."/>
            <person name="Wolf Y.I."/>
            <person name="Koonin E.V."/>
            <person name="Ettema T.J."/>
        </authorList>
    </citation>
    <scope>NUCLEOTIDE SEQUENCE</scope>
</reference>
<keyword evidence="1" id="KW-1133">Transmembrane helix</keyword>
<feature type="transmembrane region" description="Helical" evidence="1">
    <location>
        <begin position="105"/>
        <end position="123"/>
    </location>
</feature>
<feature type="transmembrane region" description="Helical" evidence="1">
    <location>
        <begin position="38"/>
        <end position="57"/>
    </location>
</feature>
<evidence type="ECO:0000256" key="1">
    <source>
        <dbReference type="SAM" id="Phobius"/>
    </source>
</evidence>
<accession>A0A481YZ63</accession>
<keyword evidence="1" id="KW-0812">Transmembrane</keyword>
<proteinExistence type="predicted"/>
<sequence length="130" mass="14837">MFDKSIYIFIAITYNLFAHAMASMLYKNIPYEEKHHNTIMFLVVAGIVAIVIAKIHLKKDNKDKDKDKDDKKEKSVAHISKGLTVGGILLLITAAFANWENLTDSFKLIVSGACLLFFIWVSYKIKNRKK</sequence>
<feature type="transmembrane region" description="Helical" evidence="1">
    <location>
        <begin position="7"/>
        <end position="26"/>
    </location>
</feature>